<organism evidence="2 3">
    <name type="scientific">Caerostris darwini</name>
    <dbReference type="NCBI Taxonomy" id="1538125"/>
    <lineage>
        <taxon>Eukaryota</taxon>
        <taxon>Metazoa</taxon>
        <taxon>Ecdysozoa</taxon>
        <taxon>Arthropoda</taxon>
        <taxon>Chelicerata</taxon>
        <taxon>Arachnida</taxon>
        <taxon>Araneae</taxon>
        <taxon>Araneomorphae</taxon>
        <taxon>Entelegynae</taxon>
        <taxon>Araneoidea</taxon>
        <taxon>Araneidae</taxon>
        <taxon>Caerostris</taxon>
    </lineage>
</organism>
<accession>A0AAV4MM77</accession>
<gene>
    <name evidence="2" type="ORF">CDAR_190401</name>
</gene>
<evidence type="ECO:0000256" key="1">
    <source>
        <dbReference type="SAM" id="MobiDB-lite"/>
    </source>
</evidence>
<evidence type="ECO:0000313" key="2">
    <source>
        <dbReference type="EMBL" id="GIX73367.1"/>
    </source>
</evidence>
<dbReference type="AlphaFoldDB" id="A0AAV4MM77"/>
<keyword evidence="3" id="KW-1185">Reference proteome</keyword>
<evidence type="ECO:0000313" key="3">
    <source>
        <dbReference type="Proteomes" id="UP001054837"/>
    </source>
</evidence>
<proteinExistence type="predicted"/>
<sequence>MGLLEFEDQLRTIEPLLFRLQAKKWDCSKVSIRKAPPRSPIAESVSPALSNQMPTRPFQPFRLKSPFERHLQIADRRKCPATSIESNAYETVPDGPYSPYAFIHWQEFEDQFRRIEPPILSPPGKEMGLLERCNQQLTDKYIFSALNKYSLSETNVTKIRRELLGNKHSPSFLAIRLPHPGAGTINPMEDNDESLSNVIHQIAPFQEKEGKMAVINKVNLICIRRQTVSFSLYFASSLHSKGHSRSPTAESVLPPLSKPMLTRVSLRKAPPRSLTVESVLPPLSNQMPTRVSIRKAPPRSPTVGSVLPPVSNQMPTR</sequence>
<protein>
    <submittedName>
        <fullName evidence="2">Uncharacterized protein</fullName>
    </submittedName>
</protein>
<comment type="caution">
    <text evidence="2">The sequence shown here is derived from an EMBL/GenBank/DDBJ whole genome shotgun (WGS) entry which is preliminary data.</text>
</comment>
<dbReference type="Proteomes" id="UP001054837">
    <property type="component" value="Unassembled WGS sequence"/>
</dbReference>
<name>A0AAV4MM77_9ARAC</name>
<feature type="region of interest" description="Disordered" evidence="1">
    <location>
        <begin position="277"/>
        <end position="317"/>
    </location>
</feature>
<reference evidence="2 3" key="1">
    <citation type="submission" date="2021-06" db="EMBL/GenBank/DDBJ databases">
        <title>Caerostris darwini draft genome.</title>
        <authorList>
            <person name="Kono N."/>
            <person name="Arakawa K."/>
        </authorList>
    </citation>
    <scope>NUCLEOTIDE SEQUENCE [LARGE SCALE GENOMIC DNA]</scope>
</reference>
<dbReference type="EMBL" id="BPLQ01000599">
    <property type="protein sequence ID" value="GIX73367.1"/>
    <property type="molecule type" value="Genomic_DNA"/>
</dbReference>